<dbReference type="InterPro" id="IPR009006">
    <property type="entry name" value="Ala_racemase/Decarboxylase_C"/>
</dbReference>
<feature type="binding site" evidence="4 6">
    <location>
        <position position="656"/>
    </location>
    <ligand>
        <name>substrate</name>
    </ligand>
</feature>
<dbReference type="GO" id="GO:0030632">
    <property type="term" value="P:D-alanine biosynthetic process"/>
    <property type="evidence" value="ECO:0007669"/>
    <property type="project" value="UniProtKB-UniRule"/>
</dbReference>
<feature type="active site" description="Proton acceptor; specific for L-alanine" evidence="4">
    <location>
        <position position="607"/>
    </location>
</feature>
<comment type="function">
    <text evidence="4">Catalyzes the interconversion of L-alanine and D-alanine. May also act on other amino acids.</text>
</comment>
<dbReference type="InterPro" id="IPR000821">
    <property type="entry name" value="Ala_racemase"/>
</dbReference>
<feature type="transmembrane region" description="Helical" evidence="7">
    <location>
        <begin position="311"/>
        <end position="330"/>
    </location>
</feature>
<sequence>MKREKAYTGIDGFRIAAALLVAAIHISPLAAWNETGDFILTRVAARVAVPFFFMTSGFFLEKGTENRMEKLAAFTKATLRLYLISMIFYLPLNLYMGYFNTKLFLPEFLKDVLFDGTLYHLWYFPAAVAGAWISVLLIRRIGFKKAFIAAVCLYAVGLLGDSYYGLSAKIPVLKTFYDNVFAVADYTRNGIFYAPVFFVMGAWIAENEGRRSIRGGLSYFAGFLLMLVLMTAEGLLLRAFGLQRHDSMYILLLPCMYLLFRWLLFFRGRRRERLRDISMVIYIVHPMAIVAVRMAAKLFSKQTYLTEHPMALYLAVLLLSGLAGILYCQVMREWKKRHPMRSPSEGCRSWVEIDQGSLMHNARVLQKDMPQGCRLMAVVKAGAYGHGDTATARCLNRAGVRAFAAATIDEGITLRKEGVQGEILILGYTPASRAKELRRWRLIQTVCDHEHALALEKTGIDLQVHLAVDSGMHRLGISVDDVDCAVEVFQMKHLKITGIFTHLCATDSSRQQDIEFTESQLGTFFGFLEKLSGQGIVLPKIHVQSSYGFLNYPDIDCDYVRAGIILYGADSGTDTWVRRKLDLRPALALKSTVASVRKVYAGESVGYGRAYTASSDRDIAVAAIGYADGYPRSLSCGKGSVLIKGRRAPIVGRICMDQMMIDVTGIPGISAGDTVTLIGRDGEEEILASEVAEQAGSISNELLSRLGSRLTYLP</sequence>
<dbReference type="NCBIfam" id="TIGR00492">
    <property type="entry name" value="alr"/>
    <property type="match status" value="1"/>
</dbReference>
<evidence type="ECO:0000256" key="2">
    <source>
        <dbReference type="ARBA" id="ARBA00022898"/>
    </source>
</evidence>
<keyword evidence="10" id="KW-1185">Reference proteome</keyword>
<dbReference type="Gene3D" id="2.40.37.10">
    <property type="entry name" value="Lyase, Ornithine Decarboxylase, Chain A, domain 1"/>
    <property type="match status" value="1"/>
</dbReference>
<dbReference type="GO" id="GO:0005829">
    <property type="term" value="C:cytosol"/>
    <property type="evidence" value="ECO:0007669"/>
    <property type="project" value="TreeGrafter"/>
</dbReference>
<dbReference type="Proteomes" id="UP000515823">
    <property type="component" value="Chromosome"/>
</dbReference>
<dbReference type="EMBL" id="CP060634">
    <property type="protein sequence ID" value="QNM06282.1"/>
    <property type="molecule type" value="Genomic_DNA"/>
</dbReference>
<dbReference type="GO" id="GO:0016747">
    <property type="term" value="F:acyltransferase activity, transferring groups other than amino-acyl groups"/>
    <property type="evidence" value="ECO:0007669"/>
    <property type="project" value="InterPro"/>
</dbReference>
<gene>
    <name evidence="9" type="primary">vanT</name>
    <name evidence="9" type="ORF">H9Q78_03820</name>
</gene>
<dbReference type="SUPFAM" id="SSF51419">
    <property type="entry name" value="PLP-binding barrel"/>
    <property type="match status" value="1"/>
</dbReference>
<feature type="transmembrane region" description="Helical" evidence="7">
    <location>
        <begin position="217"/>
        <end position="241"/>
    </location>
</feature>
<comment type="similarity">
    <text evidence="4">Belongs to the alanine racemase family.</text>
</comment>
<comment type="cofactor">
    <cofactor evidence="1 4 5">
        <name>pyridoxal 5'-phosphate</name>
        <dbReference type="ChEBI" id="CHEBI:597326"/>
    </cofactor>
</comment>
<dbReference type="Pfam" id="PF00842">
    <property type="entry name" value="Ala_racemase_C"/>
    <property type="match status" value="1"/>
</dbReference>
<dbReference type="InterPro" id="IPR036259">
    <property type="entry name" value="MFS_trans_sf"/>
</dbReference>
<feature type="modified residue" description="N6-(pyridoxal phosphate)lysine" evidence="4 5">
    <location>
        <position position="380"/>
    </location>
</feature>
<dbReference type="SUPFAM" id="SSF103473">
    <property type="entry name" value="MFS general substrate transporter"/>
    <property type="match status" value="1"/>
</dbReference>
<evidence type="ECO:0000256" key="5">
    <source>
        <dbReference type="PIRSR" id="PIRSR600821-50"/>
    </source>
</evidence>
<proteinExistence type="inferred from homology"/>
<evidence type="ECO:0000256" key="7">
    <source>
        <dbReference type="SAM" id="Phobius"/>
    </source>
</evidence>
<feature type="transmembrane region" description="Helical" evidence="7">
    <location>
        <begin position="38"/>
        <end position="60"/>
    </location>
</feature>
<feature type="transmembrane region" description="Helical" evidence="7">
    <location>
        <begin position="186"/>
        <end position="205"/>
    </location>
</feature>
<dbReference type="PANTHER" id="PTHR30511:SF0">
    <property type="entry name" value="ALANINE RACEMASE, CATABOLIC-RELATED"/>
    <property type="match status" value="1"/>
</dbReference>
<feature type="transmembrane region" description="Helical" evidence="7">
    <location>
        <begin position="12"/>
        <end position="32"/>
    </location>
</feature>
<dbReference type="Gene3D" id="3.20.20.10">
    <property type="entry name" value="Alanine racemase"/>
    <property type="match status" value="1"/>
</dbReference>
<dbReference type="GO" id="GO:0030170">
    <property type="term" value="F:pyridoxal phosphate binding"/>
    <property type="evidence" value="ECO:0007669"/>
    <property type="project" value="UniProtKB-UniRule"/>
</dbReference>
<dbReference type="InterPro" id="IPR011079">
    <property type="entry name" value="Ala_racemase_C"/>
</dbReference>
<feature type="active site" description="Proton acceptor; specific for D-alanine" evidence="4">
    <location>
        <position position="380"/>
    </location>
</feature>
<keyword evidence="7" id="KW-1133">Transmembrane helix</keyword>
<name>A0A7G9G650_9FIRM</name>
<evidence type="ECO:0000256" key="4">
    <source>
        <dbReference type="HAMAP-Rule" id="MF_01201"/>
    </source>
</evidence>
<dbReference type="KEGG" id="qdo:H9Q78_03820"/>
<dbReference type="HAMAP" id="MF_01201">
    <property type="entry name" value="Ala_racemase"/>
    <property type="match status" value="1"/>
</dbReference>
<dbReference type="EC" id="5.1.1.1" evidence="4"/>
<dbReference type="Pfam" id="PF01168">
    <property type="entry name" value="Ala_racemase_N"/>
    <property type="match status" value="1"/>
</dbReference>
<comment type="pathway">
    <text evidence="4">Amino-acid biosynthesis; D-alanine biosynthesis; D-alanine from L-alanine: step 1/1.</text>
</comment>
<evidence type="ECO:0000256" key="1">
    <source>
        <dbReference type="ARBA" id="ARBA00001933"/>
    </source>
</evidence>
<dbReference type="Pfam" id="PF01757">
    <property type="entry name" value="Acyl_transf_3"/>
    <property type="match status" value="1"/>
</dbReference>
<dbReference type="SUPFAM" id="SSF50621">
    <property type="entry name" value="Alanine racemase C-terminal domain-like"/>
    <property type="match status" value="1"/>
</dbReference>
<feature type="transmembrane region" description="Helical" evidence="7">
    <location>
        <begin position="247"/>
        <end position="265"/>
    </location>
</feature>
<comment type="catalytic activity">
    <reaction evidence="4">
        <text>L-alanine = D-alanine</text>
        <dbReference type="Rhea" id="RHEA:20249"/>
        <dbReference type="ChEBI" id="CHEBI:57416"/>
        <dbReference type="ChEBI" id="CHEBI:57972"/>
        <dbReference type="EC" id="5.1.1.1"/>
    </reaction>
</comment>
<accession>A0A7G9G650</accession>
<keyword evidence="3 4" id="KW-0413">Isomerase</keyword>
<evidence type="ECO:0000259" key="8">
    <source>
        <dbReference type="SMART" id="SM01005"/>
    </source>
</evidence>
<feature type="binding site" evidence="4 6">
    <location>
        <position position="474"/>
    </location>
    <ligand>
        <name>substrate</name>
    </ligand>
</feature>
<dbReference type="PANTHER" id="PTHR30511">
    <property type="entry name" value="ALANINE RACEMASE"/>
    <property type="match status" value="1"/>
</dbReference>
<feature type="transmembrane region" description="Helical" evidence="7">
    <location>
        <begin position="146"/>
        <end position="166"/>
    </location>
</feature>
<feature type="transmembrane region" description="Helical" evidence="7">
    <location>
        <begin position="81"/>
        <end position="99"/>
    </location>
</feature>
<dbReference type="GO" id="GO:0008784">
    <property type="term" value="F:alanine racemase activity"/>
    <property type="evidence" value="ECO:0007669"/>
    <property type="project" value="UniProtKB-UniRule"/>
</dbReference>
<dbReference type="FunFam" id="3.20.20.10:FF:000002">
    <property type="entry name" value="Alanine racemase"/>
    <property type="match status" value="1"/>
</dbReference>
<feature type="transmembrane region" description="Helical" evidence="7">
    <location>
        <begin position="119"/>
        <end position="139"/>
    </location>
</feature>
<feature type="domain" description="Alanine racemase C-terminal" evidence="8">
    <location>
        <begin position="586"/>
        <end position="713"/>
    </location>
</feature>
<dbReference type="RefSeq" id="WP_249303684.1">
    <property type="nucleotide sequence ID" value="NZ_CP060634.1"/>
</dbReference>
<evidence type="ECO:0000313" key="10">
    <source>
        <dbReference type="Proteomes" id="UP000515823"/>
    </source>
</evidence>
<dbReference type="SMART" id="SM01005">
    <property type="entry name" value="Ala_racemase_C"/>
    <property type="match status" value="1"/>
</dbReference>
<organism evidence="9 10">
    <name type="scientific">Qiania dongpingensis</name>
    <dbReference type="NCBI Taxonomy" id="2763669"/>
    <lineage>
        <taxon>Bacteria</taxon>
        <taxon>Bacillati</taxon>
        <taxon>Bacillota</taxon>
        <taxon>Clostridia</taxon>
        <taxon>Lachnospirales</taxon>
        <taxon>Lachnospiraceae</taxon>
        <taxon>Qiania</taxon>
    </lineage>
</organism>
<keyword evidence="7" id="KW-0812">Transmembrane</keyword>
<keyword evidence="7" id="KW-0472">Membrane</keyword>
<dbReference type="InterPro" id="IPR002656">
    <property type="entry name" value="Acyl_transf_3_dom"/>
</dbReference>
<feature type="transmembrane region" description="Helical" evidence="7">
    <location>
        <begin position="277"/>
        <end position="299"/>
    </location>
</feature>
<dbReference type="UniPathway" id="UPA00042">
    <property type="reaction ID" value="UER00497"/>
</dbReference>
<dbReference type="PRINTS" id="PR00992">
    <property type="entry name" value="ALARACEMASE"/>
</dbReference>
<dbReference type="InterPro" id="IPR001608">
    <property type="entry name" value="Ala_racemase_N"/>
</dbReference>
<evidence type="ECO:0000256" key="6">
    <source>
        <dbReference type="PIRSR" id="PIRSR600821-52"/>
    </source>
</evidence>
<keyword evidence="2 4" id="KW-0663">Pyridoxal phosphate</keyword>
<dbReference type="InterPro" id="IPR029066">
    <property type="entry name" value="PLP-binding_barrel"/>
</dbReference>
<dbReference type="NCBIfam" id="NF033131">
    <property type="entry name" value="vanT-G-Cterm"/>
    <property type="match status" value="1"/>
</dbReference>
<evidence type="ECO:0000313" key="9">
    <source>
        <dbReference type="EMBL" id="QNM06282.1"/>
    </source>
</evidence>
<evidence type="ECO:0000256" key="3">
    <source>
        <dbReference type="ARBA" id="ARBA00023235"/>
    </source>
</evidence>
<protein>
    <recommendedName>
        <fullName evidence="4">Alanine racemase</fullName>
        <ecNumber evidence="4">5.1.1.1</ecNumber>
    </recommendedName>
</protein>
<reference evidence="9 10" key="1">
    <citation type="submission" date="2020-08" db="EMBL/GenBank/DDBJ databases">
        <authorList>
            <person name="Liu C."/>
            <person name="Sun Q."/>
        </authorList>
    </citation>
    <scope>NUCLEOTIDE SEQUENCE [LARGE SCALE GENOMIC DNA]</scope>
    <source>
        <strain evidence="9 10">NSJ-38</strain>
    </source>
</reference>
<dbReference type="AlphaFoldDB" id="A0A7G9G650"/>